<protein>
    <recommendedName>
        <fullName evidence="3">Tethering factor for nuclear proteasome STS1</fullName>
    </recommendedName>
</protein>
<reference evidence="5 6" key="1">
    <citation type="submission" date="2009-08" db="EMBL/GenBank/DDBJ databases">
        <title>The Genome Sequence of Spizellomyces punctatus strain DAOM BR117.</title>
        <authorList>
            <consortium name="The Broad Institute Genome Sequencing Platform"/>
            <person name="Russ C."/>
            <person name="Cuomo C."/>
            <person name="Shea T."/>
            <person name="Young S.K."/>
            <person name="Zeng Q."/>
            <person name="Koehrsen M."/>
            <person name="Haas B."/>
            <person name="Borodovsky M."/>
            <person name="Guigo R."/>
            <person name="Alvarado L."/>
            <person name="Berlin A."/>
            <person name="Bochicchio J."/>
            <person name="Borenstein D."/>
            <person name="Chapman S."/>
            <person name="Chen Z."/>
            <person name="Engels R."/>
            <person name="Freedman E."/>
            <person name="Gellesch M."/>
            <person name="Goldberg J."/>
            <person name="Griggs A."/>
            <person name="Gujja S."/>
            <person name="Heiman D."/>
            <person name="Hepburn T."/>
            <person name="Howarth C."/>
            <person name="Jen D."/>
            <person name="Larson L."/>
            <person name="Lewis B."/>
            <person name="Mehta T."/>
            <person name="Park D."/>
            <person name="Pearson M."/>
            <person name="Roberts A."/>
            <person name="Saif S."/>
            <person name="Shenoy N."/>
            <person name="Sisk P."/>
            <person name="Stolte C."/>
            <person name="Sykes S."/>
            <person name="Thomson T."/>
            <person name="Walk T."/>
            <person name="White J."/>
            <person name="Yandava C."/>
            <person name="Burger G."/>
            <person name="Gray M.W."/>
            <person name="Holland P.W.H."/>
            <person name="King N."/>
            <person name="Lang F.B.F."/>
            <person name="Roger A.J."/>
            <person name="Ruiz-Trillo I."/>
            <person name="Lander E."/>
            <person name="Nusbaum C."/>
        </authorList>
    </citation>
    <scope>NUCLEOTIDE SEQUENCE [LARGE SCALE GENOMIC DNA]</scope>
    <source>
        <strain evidence="5 6">DAOM BR117</strain>
    </source>
</reference>
<comment type="similarity">
    <text evidence="1 3">Belongs to the cut8/STS1 family.</text>
</comment>
<dbReference type="GO" id="GO:0005737">
    <property type="term" value="C:cytoplasm"/>
    <property type="evidence" value="ECO:0007669"/>
    <property type="project" value="UniProtKB-SubCell"/>
</dbReference>
<dbReference type="InterPro" id="IPR013868">
    <property type="entry name" value="Cut8/Sts1_fam"/>
</dbReference>
<evidence type="ECO:0000313" key="6">
    <source>
        <dbReference type="Proteomes" id="UP000053201"/>
    </source>
</evidence>
<dbReference type="GO" id="GO:0070628">
    <property type="term" value="F:proteasome binding"/>
    <property type="evidence" value="ECO:0007669"/>
    <property type="project" value="TreeGrafter"/>
</dbReference>
<dbReference type="GO" id="GO:0071630">
    <property type="term" value="P:nuclear protein quality control by the ubiquitin-proteasome system"/>
    <property type="evidence" value="ECO:0007669"/>
    <property type="project" value="UniProtKB-UniRule"/>
</dbReference>
<comment type="subunit">
    <text evidence="3">Binds the proteasome.</text>
</comment>
<dbReference type="Pfam" id="PF08559">
    <property type="entry name" value="Cut8"/>
    <property type="match status" value="1"/>
</dbReference>
<dbReference type="GO" id="GO:0015031">
    <property type="term" value="P:protein transport"/>
    <property type="evidence" value="ECO:0007669"/>
    <property type="project" value="UniProtKB-UniRule"/>
</dbReference>
<gene>
    <name evidence="5" type="ORF">SPPG_03649</name>
</gene>
<keyword evidence="3" id="KW-0963">Cytoplasm</keyword>
<proteinExistence type="inferred from homology"/>
<feature type="region of interest" description="Disordered" evidence="4">
    <location>
        <begin position="1"/>
        <end position="59"/>
    </location>
</feature>
<dbReference type="EMBL" id="KQ257454">
    <property type="protein sequence ID" value="KND01859.1"/>
    <property type="molecule type" value="Genomic_DNA"/>
</dbReference>
<keyword evidence="2 3" id="KW-0539">Nucleus</keyword>
<keyword evidence="3" id="KW-0653">Protein transport</keyword>
<evidence type="ECO:0000313" key="5">
    <source>
        <dbReference type="EMBL" id="KND01859.1"/>
    </source>
</evidence>
<accession>A0A0L0HM11</accession>
<comment type="function">
    <text evidence="3">Involved in ubiquitin-mediated protein degradation. Regulatory factor in the ubiquitin/proteasome pathway that controls the turnover of proteasome substrates. Targets proteasomes to the nucleus and facilitates the degradation of nuclear proteins.</text>
</comment>
<dbReference type="RefSeq" id="XP_016609898.1">
    <property type="nucleotide sequence ID" value="XM_016751910.1"/>
</dbReference>
<comment type="subcellular location">
    <subcellularLocation>
        <location evidence="3">Cytoplasm</location>
    </subcellularLocation>
    <subcellularLocation>
        <location evidence="3">Nucleus</location>
    </subcellularLocation>
</comment>
<dbReference type="eggNOG" id="ENOG502RNK4">
    <property type="taxonomic scope" value="Eukaryota"/>
</dbReference>
<dbReference type="AlphaFoldDB" id="A0A0L0HM11"/>
<dbReference type="VEuPathDB" id="FungiDB:SPPG_03649"/>
<name>A0A0L0HM11_SPIPD</name>
<dbReference type="PANTHER" id="PTHR28032">
    <property type="entry name" value="FI02826P"/>
    <property type="match status" value="1"/>
</dbReference>
<keyword evidence="6" id="KW-1185">Reference proteome</keyword>
<sequence>MMHQRPPTSPHAFGFRPTDSPLRSSRKRKPSWDDDAGSPVMSGLGSPFSPLTPSKRFRTGPLDQTLFQRLQAMHNSHEQQQVQPKEPQQQNIPLPVERLLSSLTKDQLVGIISSLIQKHPVLQSEVSELVPRPTLASVAALLNQAEKSLVEAFPYSKLGPERSDYAFNRVRPQLQEVLQLIMHYLDHFVRSDSYPSSMHHDYPATAFGYLHLATALTHRLPVWQNDIHNEETKGQLYARLGNGWRAAVTEVGKFVKEGKVYGAAAVGEWARNLHQHSAEVKGAYGFGEAFEEFKSHLGWLIGLYPAGEDSSGAQGPMTLSGAYFAAFPMAAVG</sequence>
<evidence type="ECO:0000256" key="1">
    <source>
        <dbReference type="ARBA" id="ARBA00006199"/>
    </source>
</evidence>
<dbReference type="STRING" id="645134.A0A0L0HM11"/>
<dbReference type="Proteomes" id="UP000053201">
    <property type="component" value="Unassembled WGS sequence"/>
</dbReference>
<evidence type="ECO:0000256" key="4">
    <source>
        <dbReference type="SAM" id="MobiDB-lite"/>
    </source>
</evidence>
<evidence type="ECO:0000256" key="3">
    <source>
        <dbReference type="RuleBase" id="RU368013"/>
    </source>
</evidence>
<organism evidence="5 6">
    <name type="scientific">Spizellomyces punctatus (strain DAOM BR117)</name>
    <dbReference type="NCBI Taxonomy" id="645134"/>
    <lineage>
        <taxon>Eukaryota</taxon>
        <taxon>Fungi</taxon>
        <taxon>Fungi incertae sedis</taxon>
        <taxon>Chytridiomycota</taxon>
        <taxon>Chytridiomycota incertae sedis</taxon>
        <taxon>Chytridiomycetes</taxon>
        <taxon>Spizellomycetales</taxon>
        <taxon>Spizellomycetaceae</taxon>
        <taxon>Spizellomyces</taxon>
    </lineage>
</organism>
<dbReference type="GO" id="GO:0031144">
    <property type="term" value="P:proteasome localization"/>
    <property type="evidence" value="ECO:0007669"/>
    <property type="project" value="UniProtKB-UniRule"/>
</dbReference>
<evidence type="ECO:0000256" key="2">
    <source>
        <dbReference type="ARBA" id="ARBA00023242"/>
    </source>
</evidence>
<dbReference type="OrthoDB" id="10061064at2759"/>
<dbReference type="OMA" id="DYTPHFL"/>
<dbReference type="InterPro" id="IPR038422">
    <property type="entry name" value="Cut8/Sts1_sf"/>
</dbReference>
<keyword evidence="3" id="KW-0813">Transport</keyword>
<dbReference type="PANTHER" id="PTHR28032:SF1">
    <property type="entry name" value="FI02826P"/>
    <property type="match status" value="1"/>
</dbReference>
<dbReference type="GO" id="GO:0031965">
    <property type="term" value="C:nuclear membrane"/>
    <property type="evidence" value="ECO:0007669"/>
    <property type="project" value="TreeGrafter"/>
</dbReference>
<dbReference type="Gene3D" id="1.20.58.1590">
    <property type="entry name" value="Tethering factor for nuclear proteasome Cut8/Sts1"/>
    <property type="match status" value="1"/>
</dbReference>
<dbReference type="InParanoid" id="A0A0L0HM11"/>
<dbReference type="GeneID" id="27687154"/>